<accession>A0A0D6PWQ2</accession>
<keyword evidence="2" id="KW-0229">DNA integration</keyword>
<dbReference type="Gene3D" id="1.10.443.10">
    <property type="entry name" value="Intergrase catalytic core"/>
    <property type="match status" value="1"/>
</dbReference>
<evidence type="ECO:0000256" key="4">
    <source>
        <dbReference type="ARBA" id="ARBA00023172"/>
    </source>
</evidence>
<keyword evidence="3" id="KW-0238">DNA-binding</keyword>
<keyword evidence="4" id="KW-0233">DNA recombination</keyword>
<dbReference type="InterPro" id="IPR002104">
    <property type="entry name" value="Integrase_catalytic"/>
</dbReference>
<dbReference type="InterPro" id="IPR013762">
    <property type="entry name" value="Integrase-like_cat_sf"/>
</dbReference>
<dbReference type="GO" id="GO:0003677">
    <property type="term" value="F:DNA binding"/>
    <property type="evidence" value="ECO:0007669"/>
    <property type="project" value="UniProtKB-KW"/>
</dbReference>
<dbReference type="GO" id="GO:0006310">
    <property type="term" value="P:DNA recombination"/>
    <property type="evidence" value="ECO:0007669"/>
    <property type="project" value="UniProtKB-KW"/>
</dbReference>
<reference evidence="6 7" key="1">
    <citation type="submission" date="2012-11" db="EMBL/GenBank/DDBJ databases">
        <title>Whole genome sequence of Gluconacetobacter europaeus NBRC3261.</title>
        <authorList>
            <person name="Azuma Y."/>
            <person name="Higashiura N."/>
            <person name="Hirakawa H."/>
            <person name="Matsushita K."/>
        </authorList>
    </citation>
    <scope>NUCLEOTIDE SEQUENCE [LARGE SCALE GENOMIC DNA]</scope>
    <source>
        <strain evidence="6 7">NBRC 3261</strain>
    </source>
</reference>
<evidence type="ECO:0000313" key="7">
    <source>
        <dbReference type="Proteomes" id="UP000032675"/>
    </source>
</evidence>
<dbReference type="RefSeq" id="WP_048849988.1">
    <property type="nucleotide sequence ID" value="NZ_BANI01000025.1"/>
</dbReference>
<dbReference type="AlphaFoldDB" id="A0A0D6PWQ2"/>
<evidence type="ECO:0000259" key="5">
    <source>
        <dbReference type="PROSITE" id="PS51898"/>
    </source>
</evidence>
<comment type="caution">
    <text evidence="6">The sequence shown here is derived from an EMBL/GenBank/DDBJ whole genome shotgun (WGS) entry which is preliminary data.</text>
</comment>
<dbReference type="InterPro" id="IPR011010">
    <property type="entry name" value="DNA_brk_join_enz"/>
</dbReference>
<name>A0A0D6PWQ2_KOMEU</name>
<evidence type="ECO:0000256" key="2">
    <source>
        <dbReference type="ARBA" id="ARBA00022908"/>
    </source>
</evidence>
<sequence>MANVVLPYVNTYQARRKKYAYYRRDGVRLRIAGEIGSPEFLKSYQEIHNRFEQSERPRPGIIPGSLAELIARYRGTPEWTQLKPSTRKDYEKFLQPLEDDFGMALVSDLDRAAVRLVRDRYAFRPGRKEEDDPIPSPRRANKTVSMLSILMSYAIEIGMRSDNPALRPKRLKTGPGYRAWTREEIQTFLREKPQFRLPLLLALGTGQRGIDQIAMTWSAFDGDVIEVVQEKTGAKVWIPCHPELKIILERELTLRTADTILTYLPGRPWELGQFQSAVSKAIRSAGLKGIVWHGLRATAASWLAEMGCTEREIMAITGHTTAASVSVYVRHAEQKTRAVNAIAKLSNRALEQRQEKRGVTNISKQGKKSD</sequence>
<dbReference type="Pfam" id="PF00589">
    <property type="entry name" value="Phage_integrase"/>
    <property type="match status" value="1"/>
</dbReference>
<dbReference type="PANTHER" id="PTHR30349">
    <property type="entry name" value="PHAGE INTEGRASE-RELATED"/>
    <property type="match status" value="1"/>
</dbReference>
<evidence type="ECO:0000256" key="1">
    <source>
        <dbReference type="ARBA" id="ARBA00008857"/>
    </source>
</evidence>
<feature type="domain" description="Tyr recombinase" evidence="5">
    <location>
        <begin position="175"/>
        <end position="341"/>
    </location>
</feature>
<dbReference type="InterPro" id="IPR050090">
    <property type="entry name" value="Tyrosine_recombinase_XerCD"/>
</dbReference>
<dbReference type="InterPro" id="IPR010998">
    <property type="entry name" value="Integrase_recombinase_N"/>
</dbReference>
<protein>
    <submittedName>
        <fullName evidence="6">Integrase</fullName>
    </submittedName>
</protein>
<evidence type="ECO:0000256" key="3">
    <source>
        <dbReference type="ARBA" id="ARBA00023125"/>
    </source>
</evidence>
<comment type="similarity">
    <text evidence="1">Belongs to the 'phage' integrase family.</text>
</comment>
<proteinExistence type="inferred from homology"/>
<dbReference type="EMBL" id="BANI01000025">
    <property type="protein sequence ID" value="GAN95468.1"/>
    <property type="molecule type" value="Genomic_DNA"/>
</dbReference>
<gene>
    <name evidence="6" type="ORF">Geu3261_0025_024</name>
</gene>
<dbReference type="SUPFAM" id="SSF56349">
    <property type="entry name" value="DNA breaking-rejoining enzymes"/>
    <property type="match status" value="1"/>
</dbReference>
<dbReference type="Proteomes" id="UP000032675">
    <property type="component" value="Unassembled WGS sequence"/>
</dbReference>
<dbReference type="PROSITE" id="PS51898">
    <property type="entry name" value="TYR_RECOMBINASE"/>
    <property type="match status" value="1"/>
</dbReference>
<dbReference type="GO" id="GO:0015074">
    <property type="term" value="P:DNA integration"/>
    <property type="evidence" value="ECO:0007669"/>
    <property type="project" value="UniProtKB-KW"/>
</dbReference>
<dbReference type="PANTHER" id="PTHR30349:SF64">
    <property type="entry name" value="PROPHAGE INTEGRASE INTD-RELATED"/>
    <property type="match status" value="1"/>
</dbReference>
<organism evidence="6 7">
    <name type="scientific">Komagataeibacter europaeus NBRC 3261</name>
    <dbReference type="NCBI Taxonomy" id="1234669"/>
    <lineage>
        <taxon>Bacteria</taxon>
        <taxon>Pseudomonadati</taxon>
        <taxon>Pseudomonadota</taxon>
        <taxon>Alphaproteobacteria</taxon>
        <taxon>Acetobacterales</taxon>
        <taxon>Acetobacteraceae</taxon>
        <taxon>Komagataeibacter</taxon>
    </lineage>
</organism>
<evidence type="ECO:0000313" key="6">
    <source>
        <dbReference type="EMBL" id="GAN95468.1"/>
    </source>
</evidence>
<dbReference type="Gene3D" id="1.10.150.130">
    <property type="match status" value="1"/>
</dbReference>